<dbReference type="CDD" id="cd03141">
    <property type="entry name" value="GATase1_Hsp31_like"/>
    <property type="match status" value="1"/>
</dbReference>
<comment type="caution">
    <text evidence="2">The sequence shown here is derived from an EMBL/GenBank/DDBJ whole genome shotgun (WGS) entry which is preliminary data.</text>
</comment>
<proteinExistence type="predicted"/>
<keyword evidence="3" id="KW-1185">Reference proteome</keyword>
<reference evidence="3" key="1">
    <citation type="journal article" date="2019" name="Int. J. Syst. Evol. Microbiol.">
        <title>The Global Catalogue of Microorganisms (GCM) 10K type strain sequencing project: providing services to taxonomists for standard genome sequencing and annotation.</title>
        <authorList>
            <consortium name="The Broad Institute Genomics Platform"/>
            <consortium name="The Broad Institute Genome Sequencing Center for Infectious Disease"/>
            <person name="Wu L."/>
            <person name="Ma J."/>
        </authorList>
    </citation>
    <scope>NUCLEOTIDE SEQUENCE [LARGE SCALE GENOMIC DNA]</scope>
    <source>
        <strain evidence="3">JCM 9458</strain>
    </source>
</reference>
<dbReference type="PANTHER" id="PTHR48094">
    <property type="entry name" value="PROTEIN/NUCLEIC ACID DEGLYCASE DJ-1-RELATED"/>
    <property type="match status" value="1"/>
</dbReference>
<dbReference type="InterPro" id="IPR002818">
    <property type="entry name" value="DJ-1/PfpI"/>
</dbReference>
<evidence type="ECO:0000313" key="2">
    <source>
        <dbReference type="EMBL" id="GAA3385053.1"/>
    </source>
</evidence>
<gene>
    <name evidence="2" type="ORF">GCM10020369_17060</name>
</gene>
<protein>
    <submittedName>
        <fullName evidence="2">Type 1 glutamine amidotransferase domain-containing protein</fullName>
    </submittedName>
</protein>
<dbReference type="Proteomes" id="UP001501676">
    <property type="component" value="Unassembled WGS sequence"/>
</dbReference>
<dbReference type="InterPro" id="IPR050325">
    <property type="entry name" value="Prot/Nucl_acid_deglycase"/>
</dbReference>
<dbReference type="Gene3D" id="3.40.50.880">
    <property type="match status" value="1"/>
</dbReference>
<keyword evidence="2" id="KW-0315">Glutamine amidotransferase</keyword>
<dbReference type="SUPFAM" id="SSF52317">
    <property type="entry name" value="Class I glutamine amidotransferase-like"/>
    <property type="match status" value="1"/>
</dbReference>
<name>A0ABP6SUC2_9ACTN</name>
<evidence type="ECO:0000313" key="3">
    <source>
        <dbReference type="Proteomes" id="UP001501676"/>
    </source>
</evidence>
<accession>A0ABP6SUC2</accession>
<feature type="domain" description="DJ-1/PfpI" evidence="1">
    <location>
        <begin position="41"/>
        <end position="236"/>
    </location>
</feature>
<dbReference type="EMBL" id="BAAAYN010000011">
    <property type="protein sequence ID" value="GAA3385053.1"/>
    <property type="molecule type" value="Genomic_DNA"/>
</dbReference>
<dbReference type="InterPro" id="IPR029062">
    <property type="entry name" value="Class_I_gatase-like"/>
</dbReference>
<dbReference type="Pfam" id="PF01965">
    <property type="entry name" value="DJ-1_PfpI"/>
    <property type="match status" value="1"/>
</dbReference>
<dbReference type="PANTHER" id="PTHR48094:SF22">
    <property type="entry name" value="DJ-1_PFPI DOMAIN-CONTAINING PROTEIN"/>
    <property type="match status" value="1"/>
</dbReference>
<evidence type="ECO:0000259" key="1">
    <source>
        <dbReference type="Pfam" id="PF01965"/>
    </source>
</evidence>
<sequence length="240" mass="25487">MPTVEGDERTYSMSTILFVLTGARHWTLNDGTAHPTGYWAEELLAPYRAFTEAGHRVVFASPGGVEPVVDRASLAPEVNDGKDVEPELTAIIDLKAPLDLASIDVAAYDAVFYPGGHGPMEDLAVDADSGRVLTETLDSGKPLAVVCHGPAALLAARREDGTSPFAGYRLTGFTNAEETQAGLADKAPWLLQDRLTALGAEFDEGLAWQPHVVVDRNLYTGQNPASSASLASAVLTRLAE</sequence>
<organism evidence="2 3">
    <name type="scientific">Cryptosporangium minutisporangium</name>
    <dbReference type="NCBI Taxonomy" id="113569"/>
    <lineage>
        <taxon>Bacteria</taxon>
        <taxon>Bacillati</taxon>
        <taxon>Actinomycetota</taxon>
        <taxon>Actinomycetes</taxon>
        <taxon>Cryptosporangiales</taxon>
        <taxon>Cryptosporangiaceae</taxon>
        <taxon>Cryptosporangium</taxon>
    </lineage>
</organism>